<dbReference type="HOGENOM" id="CLU_132599_0_0_5"/>
<evidence type="ECO:0000256" key="1">
    <source>
        <dbReference type="SAM" id="Phobius"/>
    </source>
</evidence>
<dbReference type="RefSeq" id="WP_011995266.1">
    <property type="nucleotide sequence ID" value="NC_009719.1"/>
</dbReference>
<feature type="transmembrane region" description="Helical" evidence="1">
    <location>
        <begin position="125"/>
        <end position="145"/>
    </location>
</feature>
<feature type="transmembrane region" description="Helical" evidence="1">
    <location>
        <begin position="85"/>
        <end position="105"/>
    </location>
</feature>
<dbReference type="eggNOG" id="ENOG5032RTX">
    <property type="taxonomic scope" value="Bacteria"/>
</dbReference>
<keyword evidence="1" id="KW-0472">Membrane</keyword>
<accession>A7HPZ2</accession>
<dbReference type="EMBL" id="CP000774">
    <property type="protein sequence ID" value="ABS61975.1"/>
    <property type="molecule type" value="Genomic_DNA"/>
</dbReference>
<feature type="transmembrane region" description="Helical" evidence="1">
    <location>
        <begin position="46"/>
        <end position="73"/>
    </location>
</feature>
<reference evidence="2 3" key="1">
    <citation type="journal article" date="2011" name="Stand. Genomic Sci.">
        <title>Complete genome sequence of Parvibaculum lavamentivorans type strain (DS-1(T)).</title>
        <authorList>
            <person name="Schleheck D."/>
            <person name="Weiss M."/>
            <person name="Pitluck S."/>
            <person name="Bruce D."/>
            <person name="Land M.L."/>
            <person name="Han S."/>
            <person name="Saunders E."/>
            <person name="Tapia R."/>
            <person name="Detter C."/>
            <person name="Brettin T."/>
            <person name="Han J."/>
            <person name="Woyke T."/>
            <person name="Goodwin L."/>
            <person name="Pennacchio L."/>
            <person name="Nolan M."/>
            <person name="Cook A.M."/>
            <person name="Kjelleberg S."/>
            <person name="Thomas T."/>
        </authorList>
    </citation>
    <scope>NUCLEOTIDE SEQUENCE [LARGE SCALE GENOMIC DNA]</scope>
    <source>
        <strain evidence="3">DS-1 / DSM 13023 / NCIMB 13966</strain>
    </source>
</reference>
<dbReference type="STRING" id="402881.Plav_0352"/>
<keyword evidence="1" id="KW-1133">Transmembrane helix</keyword>
<evidence type="ECO:0000313" key="2">
    <source>
        <dbReference type="EMBL" id="ABS61975.1"/>
    </source>
</evidence>
<dbReference type="KEGG" id="pla:Plav_0352"/>
<feature type="transmembrane region" description="Helical" evidence="1">
    <location>
        <begin position="12"/>
        <end position="34"/>
    </location>
</feature>
<sequence>MFNDGRNDWLPFLRRYIALMALGNLAWEFAHMPLYTLWETGTRGEIVFAALHCTGGDILIALAALMAALFLFGNGRWPAQSYGRVAIATVVIGLAYTLFSEWFNIEIRAAWAYRDLMPVIPFVDAGLSPVAQWIVLPGLTFWWLGHTMKKR</sequence>
<keyword evidence="1" id="KW-0812">Transmembrane</keyword>
<evidence type="ECO:0008006" key="4">
    <source>
        <dbReference type="Google" id="ProtNLM"/>
    </source>
</evidence>
<protein>
    <recommendedName>
        <fullName evidence="4">Transmembrane protein</fullName>
    </recommendedName>
</protein>
<proteinExistence type="predicted"/>
<dbReference type="AlphaFoldDB" id="A7HPZ2"/>
<gene>
    <name evidence="2" type="ordered locus">Plav_0352</name>
</gene>
<dbReference type="Proteomes" id="UP000006377">
    <property type="component" value="Chromosome"/>
</dbReference>
<keyword evidence="3" id="KW-1185">Reference proteome</keyword>
<name>A7HPZ2_PARL1</name>
<organism evidence="2 3">
    <name type="scientific">Parvibaculum lavamentivorans (strain DS-1 / DSM 13023 / NCIMB 13966)</name>
    <dbReference type="NCBI Taxonomy" id="402881"/>
    <lineage>
        <taxon>Bacteria</taxon>
        <taxon>Pseudomonadati</taxon>
        <taxon>Pseudomonadota</taxon>
        <taxon>Alphaproteobacteria</taxon>
        <taxon>Hyphomicrobiales</taxon>
        <taxon>Parvibaculaceae</taxon>
        <taxon>Parvibaculum</taxon>
    </lineage>
</organism>
<evidence type="ECO:0000313" key="3">
    <source>
        <dbReference type="Proteomes" id="UP000006377"/>
    </source>
</evidence>